<dbReference type="Gene3D" id="3.40.50.150">
    <property type="entry name" value="Vaccinia Virus protein VP39"/>
    <property type="match status" value="1"/>
</dbReference>
<dbReference type="InterPro" id="IPR029063">
    <property type="entry name" value="SAM-dependent_MTases_sf"/>
</dbReference>
<dbReference type="GO" id="GO:0032259">
    <property type="term" value="P:methylation"/>
    <property type="evidence" value="ECO:0007669"/>
    <property type="project" value="UniProtKB-KW"/>
</dbReference>
<keyword evidence="1" id="KW-0489">Methyltransferase</keyword>
<organism evidence="3 4">
    <name type="scientific">Usitatibacter palustris</name>
    <dbReference type="NCBI Taxonomy" id="2732487"/>
    <lineage>
        <taxon>Bacteria</taxon>
        <taxon>Pseudomonadati</taxon>
        <taxon>Pseudomonadota</taxon>
        <taxon>Betaproteobacteria</taxon>
        <taxon>Nitrosomonadales</taxon>
        <taxon>Usitatibacteraceae</taxon>
        <taxon>Usitatibacter</taxon>
    </lineage>
</organism>
<gene>
    <name evidence="3" type="ORF">DSM104440_02380</name>
</gene>
<dbReference type="GO" id="GO:0005886">
    <property type="term" value="C:plasma membrane"/>
    <property type="evidence" value="ECO:0007669"/>
    <property type="project" value="TreeGrafter"/>
</dbReference>
<evidence type="ECO:0000313" key="4">
    <source>
        <dbReference type="Proteomes" id="UP000503096"/>
    </source>
</evidence>
<sequence>MSTVAIADTEAEAQRFPWAEQLSPQLLKSPWWIGHIPFAYELIGRLRPAVIVELGTYSGSSFAAFCQAVTACGLPSRCYGIDLWQGDVHMGKFEDDLYHEISAYMAQTYPGVAQLVREDFNRAVAQFADGSIDLLHIDGTHTYEAVSNDFHTWLPKMSERGVILFHDVNVTVENAGSAALKFGVRKLFDEVKGRYPHLEFAHCWGLGVLVVGPAAPPAVHELVSLSGSPAFIQYFAAKGAEVSKRFADMGVALPVHSPYSADTPLWRRAVNKLRRIADQVLAT</sequence>
<dbReference type="Pfam" id="PF13578">
    <property type="entry name" value="Methyltransf_24"/>
    <property type="match status" value="1"/>
</dbReference>
<keyword evidence="2" id="KW-0808">Transferase</keyword>
<dbReference type="GO" id="GO:0008168">
    <property type="term" value="F:methyltransferase activity"/>
    <property type="evidence" value="ECO:0007669"/>
    <property type="project" value="UniProtKB-KW"/>
</dbReference>
<accession>A0A6M4H9M1</accession>
<evidence type="ECO:0000256" key="1">
    <source>
        <dbReference type="ARBA" id="ARBA00022603"/>
    </source>
</evidence>
<keyword evidence="4" id="KW-1185">Reference proteome</keyword>
<dbReference type="AlphaFoldDB" id="A0A6M4H9M1"/>
<dbReference type="PANTHER" id="PTHR40048">
    <property type="entry name" value="RHAMNOSYL O-METHYLTRANSFERASE"/>
    <property type="match status" value="1"/>
</dbReference>
<dbReference type="InParanoid" id="A0A6M4H9M1"/>
<proteinExistence type="predicted"/>
<evidence type="ECO:0008006" key="5">
    <source>
        <dbReference type="Google" id="ProtNLM"/>
    </source>
</evidence>
<dbReference type="Proteomes" id="UP000503096">
    <property type="component" value="Chromosome"/>
</dbReference>
<dbReference type="KEGG" id="upl:DSM104440_02380"/>
<evidence type="ECO:0000313" key="3">
    <source>
        <dbReference type="EMBL" id="QJR15558.1"/>
    </source>
</evidence>
<dbReference type="PANTHER" id="PTHR40048:SF1">
    <property type="entry name" value="RHAMNOSYL O-METHYLTRANSFERASE"/>
    <property type="match status" value="1"/>
</dbReference>
<protein>
    <recommendedName>
        <fullName evidence="5">Methyltransferase domain-containing protein</fullName>
    </recommendedName>
</protein>
<dbReference type="EMBL" id="CP053073">
    <property type="protein sequence ID" value="QJR15558.1"/>
    <property type="molecule type" value="Genomic_DNA"/>
</dbReference>
<evidence type="ECO:0000256" key="2">
    <source>
        <dbReference type="ARBA" id="ARBA00022679"/>
    </source>
</evidence>
<dbReference type="GO" id="GO:0071770">
    <property type="term" value="P:DIM/DIP cell wall layer assembly"/>
    <property type="evidence" value="ECO:0007669"/>
    <property type="project" value="TreeGrafter"/>
</dbReference>
<dbReference type="RefSeq" id="WP_171162937.1">
    <property type="nucleotide sequence ID" value="NZ_CP053073.1"/>
</dbReference>
<reference evidence="3 4" key="1">
    <citation type="submission" date="2020-04" db="EMBL/GenBank/DDBJ databases">
        <title>Usitatibacter rugosus gen. nov., sp. nov. and Usitatibacter palustris sp. nov., novel members of Usitatibacteraceae fam. nov. within the order Nitrosomonadales isolated from soil.</title>
        <authorList>
            <person name="Huber K.J."/>
            <person name="Neumann-Schaal M."/>
            <person name="Geppert A."/>
            <person name="Luckner M."/>
            <person name="Wanner G."/>
            <person name="Overmann J."/>
        </authorList>
    </citation>
    <scope>NUCLEOTIDE SEQUENCE [LARGE SCALE GENOMIC DNA]</scope>
    <source>
        <strain evidence="3 4">Swamp67</strain>
    </source>
</reference>
<dbReference type="SUPFAM" id="SSF53335">
    <property type="entry name" value="S-adenosyl-L-methionine-dependent methyltransferases"/>
    <property type="match status" value="1"/>
</dbReference>
<name>A0A6M4H9M1_9PROT</name>